<keyword evidence="3" id="KW-1185">Reference proteome</keyword>
<dbReference type="PANTHER" id="PTHR36223">
    <property type="entry name" value="BETA-LACTAMASE-TYPE TRANSPEPTIDASE FOLD DOMAIN CONTAINING PROTEIN"/>
    <property type="match status" value="1"/>
</dbReference>
<dbReference type="Proteomes" id="UP000518752">
    <property type="component" value="Unassembled WGS sequence"/>
</dbReference>
<comment type="caution">
    <text evidence="2">The sequence shown here is derived from an EMBL/GenBank/DDBJ whole genome shotgun (WGS) entry which is preliminary data.</text>
</comment>
<protein>
    <recommendedName>
        <fullName evidence="1">DUF7918 domain-containing protein</fullName>
    </recommendedName>
</protein>
<proteinExistence type="predicted"/>
<name>A0A8H5FZH4_9AGAR</name>
<evidence type="ECO:0000259" key="1">
    <source>
        <dbReference type="Pfam" id="PF25534"/>
    </source>
</evidence>
<organism evidence="2 3">
    <name type="scientific">Collybiopsis confluens</name>
    <dbReference type="NCBI Taxonomy" id="2823264"/>
    <lineage>
        <taxon>Eukaryota</taxon>
        <taxon>Fungi</taxon>
        <taxon>Dikarya</taxon>
        <taxon>Basidiomycota</taxon>
        <taxon>Agaricomycotina</taxon>
        <taxon>Agaricomycetes</taxon>
        <taxon>Agaricomycetidae</taxon>
        <taxon>Agaricales</taxon>
        <taxon>Marasmiineae</taxon>
        <taxon>Omphalotaceae</taxon>
        <taxon>Collybiopsis</taxon>
    </lineage>
</organism>
<dbReference type="EMBL" id="JAACJN010000250">
    <property type="protein sequence ID" value="KAF5355420.1"/>
    <property type="molecule type" value="Genomic_DNA"/>
</dbReference>
<dbReference type="AlphaFoldDB" id="A0A8H5FZH4"/>
<sequence length="319" mass="35536">MAPEAIGSMPAHKSFSASVIVDGKPLEEYSVKTVKKKGGTTTVTCWIPSEAGKRYEVHWKDSACKQPTKGRLYIDGHPCGGKICQKKNQIKIQRGIRQAETTLTSFEFASLLVTGVLVADDEEASALEMPRNAGQIELRIRNYQIEGRGMRTESKFKALPTPQTYSEKAKKGIDHLTSLSGTITCSRATRTVRGESIGKTFLRFRFRYRPIGILCAQGIAPPLVTLQSESSSGSRKRASSFLKEEDEKPAIIETIEISDDEDSLKESTRFQDPLQARVNEQRARRPFTRSQKRIKLEAEQARIETEPSGSGQIVVDLTW</sequence>
<gene>
    <name evidence="2" type="ORF">D9757_013164</name>
</gene>
<feature type="domain" description="DUF7918" evidence="1">
    <location>
        <begin position="16"/>
        <end position="221"/>
    </location>
</feature>
<dbReference type="OrthoDB" id="3364132at2759"/>
<accession>A0A8H5FZH4</accession>
<dbReference type="InterPro" id="IPR057678">
    <property type="entry name" value="DUF7918"/>
</dbReference>
<dbReference type="PANTHER" id="PTHR36223:SF1">
    <property type="entry name" value="TRANSCRIPTION ELONGATION FACTOR EAF N-TERMINAL DOMAIN-CONTAINING PROTEIN"/>
    <property type="match status" value="1"/>
</dbReference>
<dbReference type="Pfam" id="PF25534">
    <property type="entry name" value="DUF7918"/>
    <property type="match status" value="1"/>
</dbReference>
<evidence type="ECO:0000313" key="2">
    <source>
        <dbReference type="EMBL" id="KAF5355420.1"/>
    </source>
</evidence>
<evidence type="ECO:0000313" key="3">
    <source>
        <dbReference type="Proteomes" id="UP000518752"/>
    </source>
</evidence>
<reference evidence="2 3" key="1">
    <citation type="journal article" date="2020" name="ISME J.">
        <title>Uncovering the hidden diversity of litter-decomposition mechanisms in mushroom-forming fungi.</title>
        <authorList>
            <person name="Floudas D."/>
            <person name="Bentzer J."/>
            <person name="Ahren D."/>
            <person name="Johansson T."/>
            <person name="Persson P."/>
            <person name="Tunlid A."/>
        </authorList>
    </citation>
    <scope>NUCLEOTIDE SEQUENCE [LARGE SCALE GENOMIC DNA]</scope>
    <source>
        <strain evidence="2 3">CBS 406.79</strain>
    </source>
</reference>